<dbReference type="RefSeq" id="XP_041291272.1">
    <property type="nucleotide sequence ID" value="XM_041441698.1"/>
</dbReference>
<proteinExistence type="predicted"/>
<dbReference type="GeneID" id="64703957"/>
<evidence type="ECO:0000313" key="3">
    <source>
        <dbReference type="EMBL" id="KAG2105518.1"/>
    </source>
</evidence>
<dbReference type="Proteomes" id="UP000823399">
    <property type="component" value="Unassembled WGS sequence"/>
</dbReference>
<feature type="transmembrane region" description="Helical" evidence="2">
    <location>
        <begin position="204"/>
        <end position="224"/>
    </location>
</feature>
<feature type="region of interest" description="Disordered" evidence="1">
    <location>
        <begin position="105"/>
        <end position="162"/>
    </location>
</feature>
<organism evidence="3 4">
    <name type="scientific">Suillus discolor</name>
    <dbReference type="NCBI Taxonomy" id="1912936"/>
    <lineage>
        <taxon>Eukaryota</taxon>
        <taxon>Fungi</taxon>
        <taxon>Dikarya</taxon>
        <taxon>Basidiomycota</taxon>
        <taxon>Agaricomycotina</taxon>
        <taxon>Agaricomycetes</taxon>
        <taxon>Agaricomycetidae</taxon>
        <taxon>Boletales</taxon>
        <taxon>Suillineae</taxon>
        <taxon>Suillaceae</taxon>
        <taxon>Suillus</taxon>
    </lineage>
</organism>
<accession>A0A9P7F3T3</accession>
<reference evidence="3" key="1">
    <citation type="journal article" date="2020" name="New Phytol.">
        <title>Comparative genomics reveals dynamic genome evolution in host specialist ectomycorrhizal fungi.</title>
        <authorList>
            <person name="Lofgren L.A."/>
            <person name="Nguyen N.H."/>
            <person name="Vilgalys R."/>
            <person name="Ruytinx J."/>
            <person name="Liao H.L."/>
            <person name="Branco S."/>
            <person name="Kuo A."/>
            <person name="LaButti K."/>
            <person name="Lipzen A."/>
            <person name="Andreopoulos W."/>
            <person name="Pangilinan J."/>
            <person name="Riley R."/>
            <person name="Hundley H."/>
            <person name="Na H."/>
            <person name="Barry K."/>
            <person name="Grigoriev I.V."/>
            <person name="Stajich J.E."/>
            <person name="Kennedy P.G."/>
        </authorList>
    </citation>
    <scope>NUCLEOTIDE SEQUENCE</scope>
    <source>
        <strain evidence="3">FC423</strain>
    </source>
</reference>
<evidence type="ECO:0000313" key="4">
    <source>
        <dbReference type="Proteomes" id="UP000823399"/>
    </source>
</evidence>
<feature type="compositionally biased region" description="Basic and acidic residues" evidence="1">
    <location>
        <begin position="131"/>
        <end position="161"/>
    </location>
</feature>
<comment type="caution">
    <text evidence="3">The sequence shown here is derived from an EMBL/GenBank/DDBJ whole genome shotgun (WGS) entry which is preliminary data.</text>
</comment>
<keyword evidence="2" id="KW-0812">Transmembrane</keyword>
<evidence type="ECO:0000256" key="1">
    <source>
        <dbReference type="SAM" id="MobiDB-lite"/>
    </source>
</evidence>
<keyword evidence="4" id="KW-1185">Reference proteome</keyword>
<gene>
    <name evidence="3" type="ORF">F5147DRAFT_775293</name>
</gene>
<dbReference type="EMBL" id="JABBWM010000038">
    <property type="protein sequence ID" value="KAG2105518.1"/>
    <property type="molecule type" value="Genomic_DNA"/>
</dbReference>
<dbReference type="AlphaFoldDB" id="A0A9P7F3T3"/>
<name>A0A9P7F3T3_9AGAM</name>
<keyword evidence="2" id="KW-1133">Transmembrane helix</keyword>
<keyword evidence="2" id="KW-0472">Membrane</keyword>
<dbReference type="OrthoDB" id="2693334at2759"/>
<evidence type="ECO:0000256" key="2">
    <source>
        <dbReference type="SAM" id="Phobius"/>
    </source>
</evidence>
<sequence>MHCAVSCKPHIDALHPAWRDTRVLFQLRKSDHILMPMSIVLERENEERRQLERESSLMALSSPVASSASTYTSSSASMYSSSSASTYTLSSGSTRPSSVLSIASEIPTANSPPPLSWDSTSNQDESGYHSPSHDHRSRRDTALSSLSDEKIGSSPLEHHPDTAVFSMPTYPSRDLLIFFPPPTRVCRPHLFEPCQQLLTCTGRLRMVFVVLGMAWWMALIILFLKAVVEPKLSRGFGLAWAHGSA</sequence>
<protein>
    <submittedName>
        <fullName evidence="3">Uncharacterized protein</fullName>
    </submittedName>
</protein>